<sequence length="469" mass="54056">MYRGKSTGFPQRFTYPHASPYLEWLIPLCGGRKRSHVTISHIREDVKRFNRGVLPQPDDPDLKEAIRRTALAFKLPRTVKMLHLNDVFKQKDLQIWSSSPGLPWTYHGYKTKADIRDDPSAIQRVRWFWHRIKAGEDLSLGDCCAFVRSHLVKQDENKVRAVWGYPATVTFGEAIFALPLIEAYQEADAPFAYGFETGCGGNKRIYRTFKGKHFLGVDFTMFDKLLPKWIIDIAFDILAINVDFGNYQDYGIARFDSMVRVFHCLRDYCVKTKIRLCNGERFEKKVGLASGSYFTQLIGGICNYLLLTYSSIKNNVRIVDIRVLGDDSIIGTDKVLSIHDVARALEPLGMEVNTEKSSASDYISNIKFLGYQINDGKPTRDRDRAIAGLVYPERPDRDWDDVASRALGIYHANFGVDEVVDAVCRSIIEKRPFNIQFSRDQQRFFWIHRIEVDETLPTMYDFMRRLNVI</sequence>
<accession>A0A1L3KLE2</accession>
<evidence type="ECO:0000256" key="2">
    <source>
        <dbReference type="ARBA" id="ARBA00022695"/>
    </source>
</evidence>
<evidence type="ECO:0000256" key="3">
    <source>
        <dbReference type="ARBA" id="ARBA00022953"/>
    </source>
</evidence>
<keyword evidence="1" id="KW-0808">Transferase</keyword>
<dbReference type="GO" id="GO:0006351">
    <property type="term" value="P:DNA-templated transcription"/>
    <property type="evidence" value="ECO:0007669"/>
    <property type="project" value="InterPro"/>
</dbReference>
<dbReference type="InterPro" id="IPR043502">
    <property type="entry name" value="DNA/RNA_pol_sf"/>
</dbReference>
<dbReference type="Pfam" id="PF00680">
    <property type="entry name" value="RdRP_1"/>
    <property type="match status" value="1"/>
</dbReference>
<reference evidence="5" key="1">
    <citation type="journal article" date="2016" name="Nature">
        <title>Redefining the invertebrate RNA virosphere.</title>
        <authorList>
            <person name="Shi M."/>
            <person name="Lin X.D."/>
            <person name="Tian J.H."/>
            <person name="Chen L.J."/>
            <person name="Chen X."/>
            <person name="Li C.X."/>
            <person name="Qin X.C."/>
            <person name="Li J."/>
            <person name="Cao J.P."/>
            <person name="Eden J.S."/>
            <person name="Buchmann J."/>
            <person name="Wang W."/>
            <person name="Xu J."/>
            <person name="Holmes E.C."/>
            <person name="Zhang Y.Z."/>
        </authorList>
    </citation>
    <scope>NUCLEOTIDE SEQUENCE</scope>
    <source>
        <strain evidence="5">QTM23479</strain>
    </source>
</reference>
<feature type="domain" description="RdRp catalytic" evidence="4">
    <location>
        <begin position="212"/>
        <end position="340"/>
    </location>
</feature>
<evidence type="ECO:0000313" key="5">
    <source>
        <dbReference type="EMBL" id="APG78231.1"/>
    </source>
</evidence>
<dbReference type="EMBL" id="KX884118">
    <property type="protein sequence ID" value="APG78231.1"/>
    <property type="molecule type" value="Genomic_RNA"/>
</dbReference>
<name>A0A1L3KLE2_9VIRU</name>
<protein>
    <submittedName>
        <fullName evidence="5">RdRp</fullName>
    </submittedName>
</protein>
<dbReference type="PROSITE" id="PS50507">
    <property type="entry name" value="RDRP_SSRNA_POS"/>
    <property type="match status" value="1"/>
</dbReference>
<dbReference type="InterPro" id="IPR043128">
    <property type="entry name" value="Rev_trsase/Diguanyl_cyclase"/>
</dbReference>
<evidence type="ECO:0000259" key="4">
    <source>
        <dbReference type="PROSITE" id="PS50507"/>
    </source>
</evidence>
<dbReference type="SUPFAM" id="SSF56672">
    <property type="entry name" value="DNA/RNA polymerases"/>
    <property type="match status" value="1"/>
</dbReference>
<dbReference type="InterPro" id="IPR001205">
    <property type="entry name" value="RNA-dir_pol_C"/>
</dbReference>
<dbReference type="GO" id="GO:0039694">
    <property type="term" value="P:viral RNA genome replication"/>
    <property type="evidence" value="ECO:0007669"/>
    <property type="project" value="InterPro"/>
</dbReference>
<proteinExistence type="predicted"/>
<dbReference type="GO" id="GO:0003968">
    <property type="term" value="F:RNA-directed RNA polymerase activity"/>
    <property type="evidence" value="ECO:0007669"/>
    <property type="project" value="InterPro"/>
</dbReference>
<keyword evidence="2" id="KW-0548">Nucleotidyltransferase</keyword>
<organism evidence="5">
    <name type="scientific">Hubei partiti-like virus 37</name>
    <dbReference type="NCBI Taxonomy" id="1923044"/>
    <lineage>
        <taxon>Viruses</taxon>
        <taxon>Riboviria</taxon>
    </lineage>
</organism>
<keyword evidence="3" id="KW-0693">Viral RNA replication</keyword>
<dbReference type="Gene3D" id="3.30.70.270">
    <property type="match status" value="1"/>
</dbReference>
<dbReference type="GO" id="GO:0003723">
    <property type="term" value="F:RNA binding"/>
    <property type="evidence" value="ECO:0007669"/>
    <property type="project" value="InterPro"/>
</dbReference>
<evidence type="ECO:0000256" key="1">
    <source>
        <dbReference type="ARBA" id="ARBA00022679"/>
    </source>
</evidence>
<dbReference type="InterPro" id="IPR007094">
    <property type="entry name" value="RNA-dir_pol_PSvirus"/>
</dbReference>